<dbReference type="InterPro" id="IPR003961">
    <property type="entry name" value="FN3_dom"/>
</dbReference>
<feature type="domain" description="Ig-like" evidence="11">
    <location>
        <begin position="16"/>
        <end position="112"/>
    </location>
</feature>
<feature type="compositionally biased region" description="Polar residues" evidence="8">
    <location>
        <begin position="1646"/>
        <end position="1662"/>
    </location>
</feature>
<keyword evidence="4 9" id="KW-0472">Membrane</keyword>
<sequence length="1778" mass="194290">MFRFSIILLQLIVTLGKVVVIENPESTFGLENQKIVLRCHVHGFGNLSVNWFKGKSILQTNPPDRLITVETQTDGSVVSSLTVHLTRTNEGDYHCNISDKDGWVQSQSAEIRIAFLEEKFVLEPQDKTVSVGETVLLECRPPKGLPKPSVKWTKDNVTVVADERTQILENGNLRIDRIIWRDSGTYVCVAESFAFHRRSSNANLAVRQRPYFISSPISQSVPIHSSFELGCSAAGEPLPVIVWRRDPPFLEIPFERTRLLSRGTLQFNRVQLEDAGDYVCRAISSSGVIEAIAQVNVVSPPGLVKTPPHTVVALEGDRVELPCRALGSPIPDIRWMRHNPLTYLVADAGNAVDRVVMTPSGTLLIYSTRLDDSSTYECRASSPAGLTRSVTVLTVQPNPNLEPARIGAFSMDRMSVPPAAQHKTVKIICEFPNVSSSKDHPRPELGKPGLAPSDKASILWLVNGKSLRTRFPNPNKTYIEHDGSLLINNFAFSDQGNYSCTVFNHASRRYSTVNFELLVNMNSKDPDYKPLHSSSMPRPPSSLVISGVGDTWISFRWTDDADGYPFAPVYRFYYLPVISGQTSSSSRKHYPPEEGDVVEQERISPKLDVWMHTPEIVRNRQAKISNLLPNTGYWIELRKTNDLGTSSGILYPKIVYTLRKPNTAMFLDGVSNGSSGFSQRTDRTHSLVSSNTAVDYQEMSTSFQSISFTDIKVRSLTTTEILISWTTRSTDNILNQIDGFRMNIKPVPMTRCLVTATSGLLDQLSSFPYQDRAKASLELDGAVSHLDSYMSPVHCSLSSDALIQQIIRMSSTVANYPVTVYENSFRHPEAQTVIVGRSISSVNPTTKAVGGGLHPFTCYEVDVEAFRDDIVYGRLWSRTSRSTLALTLDSSPSYPPLLVTAHWLFDVVGVGNESISKRSEAKFNVVRLAWRPLELRMAHGALIGYVIHFLANDTQQSRTIHVPADAVTRDIFGLSPHVEYTVYLAGVTCRGEGVRGAGFRLPPAISLWRKTHGTEFSELDVISDSSFYFPPWAYGIIAGVVLFWILIGLLAPLLGRRSSNKRGAITSFTTRNKTNTPDHRKPLSKLSLPSCNWCAWNESVRPDRTTDTKSQSSVDDTVVRRTEMGHDFALSPAFSENHVEMTTLLQRTIDPQTSSNPSERTSTERQSKQSDLRRAVLSNASRSQSIPKLSIASSKPDFNSSILIPEDNAEVYANSDPSVISHPRSPSPTNIASSPSVQNNQGFTLNPALAKPQLPDSINVPFPLPPAYQADGALTVTDDPSDTIINRNPISDYIGSTYSHGTQAYPNVQNSLHDDVVPPYASCAVLPDSGRTFSGSFAVQLPGSTQQRGNFFVPDGFQQSSCVIGSMAMSQSIGSSSGLMREEPAFMDSRTDRPPVTHRWPMHTAGQHAALTIGCVSVPNSSHAIPPPPEYPPPPLPTGPNDWILPADQQQSSIPHVVNGYPGSRTLSQEDQTLPHAYRLNGEQIEQSSSSPYYASGGIYAQTETNVSLTPYDQTNHISHPSFNTRPNNYPRIVDSGCGTSGMRQSYQIHSYGLAPTGSERLQQPFNHRAYRSHSSGLRSGEGSSSGRSTTSGLGSGSTKFANGGGVAGGAGTHLPDSSVSSVPPVSGSISGSDSSSGSDARIGSNRPQTTSVMVSPASLSSGLEKRQLFPTATSPSQPQITMGSANEANHPLQNNRAHQSITEDELNSSVPPSFIKQSFPHHISPHSTGSAYPHFPNRAVENESLIMCNPAVTGPQSPTVGGGVLFSGLDRLNNGSM</sequence>
<feature type="compositionally biased region" description="Polar residues" evidence="8">
    <location>
        <begin position="1178"/>
        <end position="1192"/>
    </location>
</feature>
<proteinExistence type="predicted"/>
<dbReference type="FunFam" id="2.60.40.10:FF:000600">
    <property type="entry name" value="Contactin 2"/>
    <property type="match status" value="1"/>
</dbReference>
<evidence type="ECO:0000256" key="3">
    <source>
        <dbReference type="ARBA" id="ARBA00022737"/>
    </source>
</evidence>
<evidence type="ECO:0000256" key="4">
    <source>
        <dbReference type="ARBA" id="ARBA00023136"/>
    </source>
</evidence>
<feature type="compositionally biased region" description="Low complexity" evidence="8">
    <location>
        <begin position="1573"/>
        <end position="1599"/>
    </location>
</feature>
<evidence type="ECO:0000256" key="10">
    <source>
        <dbReference type="SAM" id="SignalP"/>
    </source>
</evidence>
<comment type="subcellular location">
    <subcellularLocation>
        <location evidence="1">Membrane</location>
    </subcellularLocation>
</comment>
<evidence type="ECO:0000259" key="11">
    <source>
        <dbReference type="PROSITE" id="PS50835"/>
    </source>
</evidence>
<dbReference type="PROSITE" id="PS50835">
    <property type="entry name" value="IG_LIKE"/>
    <property type="match status" value="5"/>
</dbReference>
<dbReference type="InterPro" id="IPR003598">
    <property type="entry name" value="Ig_sub2"/>
</dbReference>
<feature type="compositionally biased region" description="Gly residues" evidence="8">
    <location>
        <begin position="1603"/>
        <end position="1612"/>
    </location>
</feature>
<evidence type="ECO:0000313" key="14">
    <source>
        <dbReference type="Proteomes" id="UP000728185"/>
    </source>
</evidence>
<reference evidence="13" key="1">
    <citation type="submission" date="2019-05" db="EMBL/GenBank/DDBJ databases">
        <title>Annotation for the trematode Fasciolopsis buski.</title>
        <authorList>
            <person name="Choi Y.-J."/>
        </authorList>
    </citation>
    <scope>NUCLEOTIDE SEQUENCE</scope>
    <source>
        <strain evidence="13">HT</strain>
        <tissue evidence="13">Whole worm</tissue>
    </source>
</reference>
<comment type="caution">
    <text evidence="13">The sequence shown here is derived from an EMBL/GenBank/DDBJ whole genome shotgun (WGS) entry which is preliminary data.</text>
</comment>
<keyword evidence="3" id="KW-0677">Repeat</keyword>
<dbReference type="Pfam" id="PF13927">
    <property type="entry name" value="Ig_3"/>
    <property type="match status" value="2"/>
</dbReference>
<accession>A0A8E0VN84</accession>
<keyword evidence="6" id="KW-0325">Glycoprotein</keyword>
<dbReference type="GO" id="GO:0050808">
    <property type="term" value="P:synapse organization"/>
    <property type="evidence" value="ECO:0007669"/>
    <property type="project" value="TreeGrafter"/>
</dbReference>
<dbReference type="Proteomes" id="UP000728185">
    <property type="component" value="Unassembled WGS sequence"/>
</dbReference>
<evidence type="ECO:0000256" key="7">
    <source>
        <dbReference type="ARBA" id="ARBA00023319"/>
    </source>
</evidence>
<dbReference type="SMART" id="SM00408">
    <property type="entry name" value="IGc2"/>
    <property type="match status" value="5"/>
</dbReference>
<feature type="compositionally biased region" description="Polar residues" evidence="8">
    <location>
        <begin position="1671"/>
        <end position="1701"/>
    </location>
</feature>
<dbReference type="GO" id="GO:0007156">
    <property type="term" value="P:homophilic cell adhesion via plasma membrane adhesion molecules"/>
    <property type="evidence" value="ECO:0007669"/>
    <property type="project" value="TreeGrafter"/>
</dbReference>
<dbReference type="SUPFAM" id="SSF49265">
    <property type="entry name" value="Fibronectin type III"/>
    <property type="match status" value="2"/>
</dbReference>
<feature type="region of interest" description="Disordered" evidence="8">
    <location>
        <begin position="1215"/>
        <end position="1250"/>
    </location>
</feature>
<feature type="domain" description="Ig-like" evidence="11">
    <location>
        <begin position="210"/>
        <end position="296"/>
    </location>
</feature>
<feature type="compositionally biased region" description="Basic and acidic residues" evidence="8">
    <location>
        <begin position="1161"/>
        <end position="1174"/>
    </location>
</feature>
<feature type="chain" id="PRO_5034642582" evidence="10">
    <location>
        <begin position="17"/>
        <end position="1778"/>
    </location>
</feature>
<dbReference type="GO" id="GO:0043025">
    <property type="term" value="C:neuronal cell body"/>
    <property type="evidence" value="ECO:0007669"/>
    <property type="project" value="TreeGrafter"/>
</dbReference>
<feature type="domain" description="Ig-like" evidence="11">
    <location>
        <begin position="399"/>
        <end position="511"/>
    </location>
</feature>
<evidence type="ECO:0000256" key="2">
    <source>
        <dbReference type="ARBA" id="ARBA00022729"/>
    </source>
</evidence>
<dbReference type="CDD" id="cd00096">
    <property type="entry name" value="Ig"/>
    <property type="match status" value="2"/>
</dbReference>
<protein>
    <submittedName>
        <fullName evidence="13">Roundabout 2</fullName>
    </submittedName>
</protein>
<evidence type="ECO:0000256" key="8">
    <source>
        <dbReference type="SAM" id="MobiDB-lite"/>
    </source>
</evidence>
<dbReference type="InterPro" id="IPR003599">
    <property type="entry name" value="Ig_sub"/>
</dbReference>
<evidence type="ECO:0000259" key="12">
    <source>
        <dbReference type="PROSITE" id="PS50853"/>
    </source>
</evidence>
<feature type="compositionally biased region" description="Polar residues" evidence="8">
    <location>
        <begin position="1146"/>
        <end position="1160"/>
    </location>
</feature>
<feature type="compositionally biased region" description="Polar residues" evidence="8">
    <location>
        <begin position="1227"/>
        <end position="1244"/>
    </location>
</feature>
<keyword evidence="9" id="KW-0812">Transmembrane</keyword>
<gene>
    <name evidence="13" type="ORF">FBUS_08411</name>
</gene>
<dbReference type="Pfam" id="PF07679">
    <property type="entry name" value="I-set"/>
    <property type="match status" value="1"/>
</dbReference>
<dbReference type="CDD" id="cd00063">
    <property type="entry name" value="FN3"/>
    <property type="match status" value="1"/>
</dbReference>
<dbReference type="InterPro" id="IPR013783">
    <property type="entry name" value="Ig-like_fold"/>
</dbReference>
<dbReference type="InterPro" id="IPR013098">
    <property type="entry name" value="Ig_I-set"/>
</dbReference>
<feature type="compositionally biased region" description="Low complexity" evidence="8">
    <location>
        <begin position="1616"/>
        <end position="1640"/>
    </location>
</feature>
<keyword evidence="7" id="KW-0393">Immunoglobulin domain</keyword>
<feature type="transmembrane region" description="Helical" evidence="9">
    <location>
        <begin position="1032"/>
        <end position="1054"/>
    </location>
</feature>
<dbReference type="InterPro" id="IPR036116">
    <property type="entry name" value="FN3_sf"/>
</dbReference>
<keyword evidence="14" id="KW-1185">Reference proteome</keyword>
<feature type="domain" description="Ig-like" evidence="11">
    <location>
        <begin position="301"/>
        <end position="391"/>
    </location>
</feature>
<dbReference type="PANTHER" id="PTHR45080:SF31">
    <property type="entry name" value="MYOTILIN"/>
    <property type="match status" value="1"/>
</dbReference>
<dbReference type="OrthoDB" id="6234674at2759"/>
<name>A0A8E0VN84_9TREM</name>
<evidence type="ECO:0000256" key="9">
    <source>
        <dbReference type="SAM" id="Phobius"/>
    </source>
</evidence>
<dbReference type="PROSITE" id="PS50853">
    <property type="entry name" value="FN3"/>
    <property type="match status" value="1"/>
</dbReference>
<dbReference type="InterPro" id="IPR013151">
    <property type="entry name" value="Immunoglobulin_dom"/>
</dbReference>
<dbReference type="GO" id="GO:0005886">
    <property type="term" value="C:plasma membrane"/>
    <property type="evidence" value="ECO:0007669"/>
    <property type="project" value="TreeGrafter"/>
</dbReference>
<feature type="region of interest" description="Disordered" evidence="8">
    <location>
        <begin position="1146"/>
        <end position="1192"/>
    </location>
</feature>
<dbReference type="Gene3D" id="2.60.40.10">
    <property type="entry name" value="Immunoglobulins"/>
    <property type="match status" value="7"/>
</dbReference>
<dbReference type="InterPro" id="IPR050958">
    <property type="entry name" value="Cell_Adh-Cytoskel_Orgn"/>
</dbReference>
<evidence type="ECO:0000256" key="6">
    <source>
        <dbReference type="ARBA" id="ARBA00023180"/>
    </source>
</evidence>
<organism evidence="13 14">
    <name type="scientific">Fasciolopsis buskii</name>
    <dbReference type="NCBI Taxonomy" id="27845"/>
    <lineage>
        <taxon>Eukaryota</taxon>
        <taxon>Metazoa</taxon>
        <taxon>Spiralia</taxon>
        <taxon>Lophotrochozoa</taxon>
        <taxon>Platyhelminthes</taxon>
        <taxon>Trematoda</taxon>
        <taxon>Digenea</taxon>
        <taxon>Plagiorchiida</taxon>
        <taxon>Echinostomata</taxon>
        <taxon>Echinostomatoidea</taxon>
        <taxon>Fasciolidae</taxon>
        <taxon>Fasciolopsis</taxon>
    </lineage>
</organism>
<feature type="domain" description="Fibronectin type-III" evidence="12">
    <location>
        <begin position="909"/>
        <end position="1014"/>
    </location>
</feature>
<evidence type="ECO:0000256" key="5">
    <source>
        <dbReference type="ARBA" id="ARBA00023157"/>
    </source>
</evidence>
<keyword evidence="5" id="KW-1015">Disulfide bond</keyword>
<feature type="region of interest" description="Disordered" evidence="8">
    <location>
        <begin position="1571"/>
        <end position="1737"/>
    </location>
</feature>
<dbReference type="Pfam" id="PF00047">
    <property type="entry name" value="ig"/>
    <property type="match status" value="2"/>
</dbReference>
<dbReference type="GO" id="GO:0030424">
    <property type="term" value="C:axon"/>
    <property type="evidence" value="ECO:0007669"/>
    <property type="project" value="TreeGrafter"/>
</dbReference>
<keyword evidence="9" id="KW-1133">Transmembrane helix</keyword>
<dbReference type="SUPFAM" id="SSF48726">
    <property type="entry name" value="Immunoglobulin"/>
    <property type="match status" value="5"/>
</dbReference>
<dbReference type="PANTHER" id="PTHR45080">
    <property type="entry name" value="CONTACTIN 5"/>
    <property type="match status" value="1"/>
</dbReference>
<dbReference type="InterPro" id="IPR036179">
    <property type="entry name" value="Ig-like_dom_sf"/>
</dbReference>
<feature type="signal peptide" evidence="10">
    <location>
        <begin position="1"/>
        <end position="16"/>
    </location>
</feature>
<dbReference type="SMART" id="SM00060">
    <property type="entry name" value="FN3"/>
    <property type="match status" value="3"/>
</dbReference>
<feature type="domain" description="Ig-like" evidence="11">
    <location>
        <begin position="118"/>
        <end position="205"/>
    </location>
</feature>
<dbReference type="SMART" id="SM00409">
    <property type="entry name" value="IG"/>
    <property type="match status" value="5"/>
</dbReference>
<dbReference type="GO" id="GO:0008046">
    <property type="term" value="F:axon guidance receptor activity"/>
    <property type="evidence" value="ECO:0007669"/>
    <property type="project" value="TreeGrafter"/>
</dbReference>
<dbReference type="InterPro" id="IPR007110">
    <property type="entry name" value="Ig-like_dom"/>
</dbReference>
<dbReference type="EMBL" id="LUCM01001900">
    <property type="protein sequence ID" value="KAA0198181.1"/>
    <property type="molecule type" value="Genomic_DNA"/>
</dbReference>
<evidence type="ECO:0000256" key="1">
    <source>
        <dbReference type="ARBA" id="ARBA00004370"/>
    </source>
</evidence>
<evidence type="ECO:0000313" key="13">
    <source>
        <dbReference type="EMBL" id="KAA0198181.1"/>
    </source>
</evidence>
<keyword evidence="2 10" id="KW-0732">Signal</keyword>